<keyword evidence="3" id="KW-1185">Reference proteome</keyword>
<dbReference type="PANTHER" id="PTHR43798:SF33">
    <property type="entry name" value="HYDROLASE, PUTATIVE (AFU_ORTHOLOGUE AFUA_2G14860)-RELATED"/>
    <property type="match status" value="1"/>
</dbReference>
<reference evidence="2 3" key="1">
    <citation type="journal article" date="2011" name="J. Bacteriol.">
        <title>Complete genome sequence of Amycolicicoccus subflavus DQS3-9A1T, an actinomycete isolated from crude oil-polluted soil.</title>
        <authorList>
            <person name="Cai M."/>
            <person name="Chen W.M."/>
            <person name="Nie Y."/>
            <person name="Chi C.Q."/>
            <person name="Wang Y.N."/>
            <person name="Tang Y.Q."/>
            <person name="Li G.Y."/>
            <person name="Wu X.L."/>
        </authorList>
    </citation>
    <scope>NUCLEOTIDE SEQUENCE [LARGE SCALE GENOMIC DNA]</scope>
    <source>
        <strain evidence="3">DSM 45089 / DQS3-9A1</strain>
    </source>
</reference>
<dbReference type="Proteomes" id="UP000009235">
    <property type="component" value="Chromosome"/>
</dbReference>
<evidence type="ECO:0000313" key="2">
    <source>
        <dbReference type="EMBL" id="AEF42430.1"/>
    </source>
</evidence>
<dbReference type="HOGENOM" id="CLU_020336_13_2_11"/>
<evidence type="ECO:0000259" key="1">
    <source>
        <dbReference type="Pfam" id="PF00561"/>
    </source>
</evidence>
<name>F6EID8_HOYSD</name>
<protein>
    <submittedName>
        <fullName evidence="2">Alpha/beta hydrolase fold protein</fullName>
    </submittedName>
</protein>
<accession>F6EID8</accession>
<dbReference type="AlphaFoldDB" id="F6EID8"/>
<dbReference type="GO" id="GO:0016020">
    <property type="term" value="C:membrane"/>
    <property type="evidence" value="ECO:0007669"/>
    <property type="project" value="TreeGrafter"/>
</dbReference>
<proteinExistence type="predicted"/>
<dbReference type="SUPFAM" id="SSF53474">
    <property type="entry name" value="alpha/beta-Hydrolases"/>
    <property type="match status" value="1"/>
</dbReference>
<dbReference type="Pfam" id="PF00561">
    <property type="entry name" value="Abhydrolase_1"/>
    <property type="match status" value="1"/>
</dbReference>
<gene>
    <name evidence="2" type="ordered locus">AS9A_3996</name>
</gene>
<sequence length="272" mass="29984">MTANLTEVHTIERGKGDDLVLLLHGFSDNADTWNKVMPQFAAQARVVALDFPGFGRSRFWPSPLFDTYEEIVTSVIERRGGPGRVSLVGNSMGAVVSLLVASRRPDLVDRVVLADMPGISGIPALWRHALSRRSELIVGQVVRAVPTPASRHALAVLYSLAATRMRVLSRLDRNAYAEPYVDDAAILALLTRGRDVIRELSDIPVADLVRDLQVPNLLVWGRNDLLTPSRSVRSLQQGEHSRVEVIDRCGHCPQQDRPTKFVSIVQPFLAGS</sequence>
<dbReference type="InterPro" id="IPR050266">
    <property type="entry name" value="AB_hydrolase_sf"/>
</dbReference>
<dbReference type="PRINTS" id="PR00111">
    <property type="entry name" value="ABHYDROLASE"/>
</dbReference>
<dbReference type="RefSeq" id="WP_013808779.1">
    <property type="nucleotide sequence ID" value="NC_015564.1"/>
</dbReference>
<dbReference type="InterPro" id="IPR029058">
    <property type="entry name" value="AB_hydrolase_fold"/>
</dbReference>
<dbReference type="EMBL" id="CP002786">
    <property type="protein sequence ID" value="AEF42430.1"/>
    <property type="molecule type" value="Genomic_DNA"/>
</dbReference>
<organism evidence="2 3">
    <name type="scientific">Hoyosella subflava (strain DSM 45089 / JCM 17490 / NBRC 109087 / DQS3-9A1)</name>
    <name type="common">Amycolicicoccus subflavus</name>
    <dbReference type="NCBI Taxonomy" id="443218"/>
    <lineage>
        <taxon>Bacteria</taxon>
        <taxon>Bacillati</taxon>
        <taxon>Actinomycetota</taxon>
        <taxon>Actinomycetes</taxon>
        <taxon>Mycobacteriales</taxon>
        <taxon>Hoyosellaceae</taxon>
        <taxon>Hoyosella</taxon>
    </lineage>
</organism>
<feature type="domain" description="AB hydrolase-1" evidence="1">
    <location>
        <begin position="19"/>
        <end position="257"/>
    </location>
</feature>
<dbReference type="eggNOG" id="COG2267">
    <property type="taxonomic scope" value="Bacteria"/>
</dbReference>
<dbReference type="OrthoDB" id="9770427at2"/>
<evidence type="ECO:0000313" key="3">
    <source>
        <dbReference type="Proteomes" id="UP000009235"/>
    </source>
</evidence>
<dbReference type="KEGG" id="asd:AS9A_3996"/>
<dbReference type="Gene3D" id="3.40.50.1820">
    <property type="entry name" value="alpha/beta hydrolase"/>
    <property type="match status" value="1"/>
</dbReference>
<dbReference type="PANTHER" id="PTHR43798">
    <property type="entry name" value="MONOACYLGLYCEROL LIPASE"/>
    <property type="match status" value="1"/>
</dbReference>
<dbReference type="InterPro" id="IPR000073">
    <property type="entry name" value="AB_hydrolase_1"/>
</dbReference>
<keyword evidence="2" id="KW-0378">Hydrolase</keyword>
<dbReference type="GO" id="GO:0016787">
    <property type="term" value="F:hydrolase activity"/>
    <property type="evidence" value="ECO:0007669"/>
    <property type="project" value="UniProtKB-KW"/>
</dbReference>
<dbReference type="STRING" id="443218.AS9A_3996"/>